<evidence type="ECO:0000313" key="2">
    <source>
        <dbReference type="Proteomes" id="UP001607302"/>
    </source>
</evidence>
<evidence type="ECO:0000313" key="1">
    <source>
        <dbReference type="EMBL" id="KAL2711533.1"/>
    </source>
</evidence>
<organism evidence="1 2">
    <name type="scientific">Vespula squamosa</name>
    <name type="common">Southern yellow jacket</name>
    <name type="synonym">Wasp</name>
    <dbReference type="NCBI Taxonomy" id="30214"/>
    <lineage>
        <taxon>Eukaryota</taxon>
        <taxon>Metazoa</taxon>
        <taxon>Ecdysozoa</taxon>
        <taxon>Arthropoda</taxon>
        <taxon>Hexapoda</taxon>
        <taxon>Insecta</taxon>
        <taxon>Pterygota</taxon>
        <taxon>Neoptera</taxon>
        <taxon>Endopterygota</taxon>
        <taxon>Hymenoptera</taxon>
        <taxon>Apocrita</taxon>
        <taxon>Aculeata</taxon>
        <taxon>Vespoidea</taxon>
        <taxon>Vespidae</taxon>
        <taxon>Vespinae</taxon>
        <taxon>Vespula</taxon>
    </lineage>
</organism>
<reference evidence="1 2" key="1">
    <citation type="journal article" date="2024" name="Ann. Entomol. Soc. Am.">
        <title>Genomic analyses of the southern and eastern yellowjacket wasps (Hymenoptera: Vespidae) reveal evolutionary signatures of social life.</title>
        <authorList>
            <person name="Catto M.A."/>
            <person name="Caine P.B."/>
            <person name="Orr S.E."/>
            <person name="Hunt B.G."/>
            <person name="Goodisman M.A.D."/>
        </authorList>
    </citation>
    <scope>NUCLEOTIDE SEQUENCE [LARGE SCALE GENOMIC DNA]</scope>
    <source>
        <strain evidence="1">233</strain>
        <tissue evidence="1">Head and thorax</tissue>
    </source>
</reference>
<accession>A0ABD1ZT48</accession>
<proteinExistence type="predicted"/>
<dbReference type="Proteomes" id="UP001607302">
    <property type="component" value="Unassembled WGS sequence"/>
</dbReference>
<gene>
    <name evidence="1" type="ORF">V1478_018554</name>
</gene>
<dbReference type="AlphaFoldDB" id="A0ABD1ZT48"/>
<sequence length="60" mass="6805">MSKLAVKNTLRVGQHCRFTRDLLDVNKALVSSREKQLGKTSSKTLTRQSNLPVCTFTLRK</sequence>
<keyword evidence="2" id="KW-1185">Reference proteome</keyword>
<name>A0ABD1ZT48_VESSQ</name>
<comment type="caution">
    <text evidence="1">The sequence shown here is derived from an EMBL/GenBank/DDBJ whole genome shotgun (WGS) entry which is preliminary data.</text>
</comment>
<dbReference type="EMBL" id="JAUDFV010000173">
    <property type="protein sequence ID" value="KAL2711533.1"/>
    <property type="molecule type" value="Genomic_DNA"/>
</dbReference>
<protein>
    <submittedName>
        <fullName evidence="1">Uncharacterized protein</fullName>
    </submittedName>
</protein>